<evidence type="ECO:0000256" key="1">
    <source>
        <dbReference type="ARBA" id="ARBA00001782"/>
    </source>
</evidence>
<dbReference type="Gene3D" id="3.40.640.10">
    <property type="entry name" value="Type I PLP-dependent aspartate aminotransferase-like (Major domain)"/>
    <property type="match status" value="1"/>
</dbReference>
<dbReference type="GO" id="GO:0008483">
    <property type="term" value="F:transaminase activity"/>
    <property type="evidence" value="ECO:0007669"/>
    <property type="project" value="UniProtKB-KW"/>
</dbReference>
<comment type="cofactor">
    <cofactor evidence="2">
        <name>Mn(2+)</name>
        <dbReference type="ChEBI" id="CHEBI:29035"/>
    </cofactor>
</comment>
<feature type="domain" description="Aminotransferase class V" evidence="15">
    <location>
        <begin position="288"/>
        <end position="649"/>
    </location>
</feature>
<proteinExistence type="inferred from homology"/>
<comment type="pathway">
    <text evidence="6">Carbohydrate degradation; pentose phosphate pathway; D-xylulose 5-phosphate from D-ribulose 5-phosphate (non-oxidative stage): step 1/1.</text>
</comment>
<evidence type="ECO:0000256" key="8">
    <source>
        <dbReference type="ARBA" id="ARBA00013188"/>
    </source>
</evidence>
<gene>
    <name evidence="16" type="ORF">SCAR479_12686</name>
</gene>
<dbReference type="PROSITE" id="PS01085">
    <property type="entry name" value="RIBUL_P_3_EPIMER_1"/>
    <property type="match status" value="1"/>
</dbReference>
<dbReference type="InterPro" id="IPR015424">
    <property type="entry name" value="PyrdxlP-dep_Trfase"/>
</dbReference>
<dbReference type="SUPFAM" id="SSF51366">
    <property type="entry name" value="Ribulose-phoshate binding barrel"/>
    <property type="match status" value="1"/>
</dbReference>
<evidence type="ECO:0000256" key="2">
    <source>
        <dbReference type="ARBA" id="ARBA00001936"/>
    </source>
</evidence>
<dbReference type="Proteomes" id="UP001465668">
    <property type="component" value="Unassembled WGS sequence"/>
</dbReference>
<name>A0ABR2X9Y1_9PEZI</name>
<evidence type="ECO:0000256" key="3">
    <source>
        <dbReference type="ARBA" id="ARBA00001941"/>
    </source>
</evidence>
<comment type="similarity">
    <text evidence="7">Belongs to the ribulose-phosphate 3-epimerase family.</text>
</comment>
<dbReference type="InterPro" id="IPR013785">
    <property type="entry name" value="Aldolase_TIM"/>
</dbReference>
<organism evidence="16 17">
    <name type="scientific">Seiridium cardinale</name>
    <dbReference type="NCBI Taxonomy" id="138064"/>
    <lineage>
        <taxon>Eukaryota</taxon>
        <taxon>Fungi</taxon>
        <taxon>Dikarya</taxon>
        <taxon>Ascomycota</taxon>
        <taxon>Pezizomycotina</taxon>
        <taxon>Sordariomycetes</taxon>
        <taxon>Xylariomycetidae</taxon>
        <taxon>Amphisphaeriales</taxon>
        <taxon>Sporocadaceae</taxon>
        <taxon>Seiridium</taxon>
    </lineage>
</organism>
<dbReference type="InterPro" id="IPR000192">
    <property type="entry name" value="Aminotrans_V_dom"/>
</dbReference>
<protein>
    <recommendedName>
        <fullName evidence="9">Ribulose-phosphate 3-epimerase</fullName>
        <ecNumber evidence="8">5.1.3.1</ecNumber>
    </recommendedName>
    <alternativeName>
        <fullName evidence="14">Pentose-5-phosphate 3-epimerase</fullName>
    </alternativeName>
    <alternativeName>
        <fullName evidence="13">RPE</fullName>
    </alternativeName>
</protein>
<dbReference type="InterPro" id="IPR011060">
    <property type="entry name" value="RibuloseP-bd_barrel"/>
</dbReference>
<evidence type="ECO:0000313" key="17">
    <source>
        <dbReference type="Proteomes" id="UP001465668"/>
    </source>
</evidence>
<evidence type="ECO:0000256" key="13">
    <source>
        <dbReference type="ARBA" id="ARBA00029933"/>
    </source>
</evidence>
<dbReference type="InterPro" id="IPR026019">
    <property type="entry name" value="Ribul_P_3_epim"/>
</dbReference>
<keyword evidence="17" id="KW-1185">Reference proteome</keyword>
<comment type="cofactor">
    <cofactor evidence="4">
        <name>Zn(2+)</name>
        <dbReference type="ChEBI" id="CHEBI:29105"/>
    </cofactor>
</comment>
<comment type="caution">
    <text evidence="16">The sequence shown here is derived from an EMBL/GenBank/DDBJ whole genome shotgun (WGS) entry which is preliminary data.</text>
</comment>
<dbReference type="InterPro" id="IPR015421">
    <property type="entry name" value="PyrdxlP-dep_Trfase_major"/>
</dbReference>
<dbReference type="Gene3D" id="3.90.1150.10">
    <property type="entry name" value="Aspartate Aminotransferase, domain 1"/>
    <property type="match status" value="1"/>
</dbReference>
<evidence type="ECO:0000256" key="7">
    <source>
        <dbReference type="ARBA" id="ARBA00009541"/>
    </source>
</evidence>
<keyword evidence="16" id="KW-0032">Aminotransferase</keyword>
<accession>A0ABR2X9Y1</accession>
<evidence type="ECO:0000256" key="4">
    <source>
        <dbReference type="ARBA" id="ARBA00001947"/>
    </source>
</evidence>
<keyword evidence="10" id="KW-0479">Metal-binding</keyword>
<dbReference type="PANTHER" id="PTHR11749">
    <property type="entry name" value="RIBULOSE-5-PHOSPHATE-3-EPIMERASE"/>
    <property type="match status" value="1"/>
</dbReference>
<dbReference type="InterPro" id="IPR000056">
    <property type="entry name" value="Ribul_P_3_epim-like"/>
</dbReference>
<evidence type="ECO:0000256" key="14">
    <source>
        <dbReference type="ARBA" id="ARBA00030599"/>
    </source>
</evidence>
<evidence type="ECO:0000256" key="11">
    <source>
        <dbReference type="ARBA" id="ARBA00023235"/>
    </source>
</evidence>
<evidence type="ECO:0000256" key="12">
    <source>
        <dbReference type="ARBA" id="ARBA00023285"/>
    </source>
</evidence>
<dbReference type="EMBL" id="JARVKM010000089">
    <property type="protein sequence ID" value="KAK9770610.1"/>
    <property type="molecule type" value="Genomic_DNA"/>
</dbReference>
<evidence type="ECO:0000256" key="10">
    <source>
        <dbReference type="ARBA" id="ARBA00022723"/>
    </source>
</evidence>
<dbReference type="Gene3D" id="3.20.20.70">
    <property type="entry name" value="Aldolase class I"/>
    <property type="match status" value="1"/>
</dbReference>
<keyword evidence="11" id="KW-0413">Isomerase</keyword>
<comment type="cofactor">
    <cofactor evidence="5">
        <name>Fe(2+)</name>
        <dbReference type="ChEBI" id="CHEBI:29033"/>
    </cofactor>
</comment>
<keyword evidence="12" id="KW-0170">Cobalt</keyword>
<dbReference type="CDD" id="cd00429">
    <property type="entry name" value="RPE"/>
    <property type="match status" value="1"/>
</dbReference>
<dbReference type="Pfam" id="PF00834">
    <property type="entry name" value="Ribul_P_3_epim"/>
    <property type="match status" value="1"/>
</dbReference>
<dbReference type="SUPFAM" id="SSF53383">
    <property type="entry name" value="PLP-dependent transferases"/>
    <property type="match status" value="1"/>
</dbReference>
<dbReference type="PROSITE" id="PS01086">
    <property type="entry name" value="RIBUL_P_3_EPIMER_2"/>
    <property type="match status" value="1"/>
</dbReference>
<dbReference type="Pfam" id="PF00266">
    <property type="entry name" value="Aminotran_5"/>
    <property type="match status" value="1"/>
</dbReference>
<dbReference type="HAMAP" id="MF_02227">
    <property type="entry name" value="RPE"/>
    <property type="match status" value="1"/>
</dbReference>
<comment type="catalytic activity">
    <reaction evidence="1">
        <text>D-ribulose 5-phosphate = D-xylulose 5-phosphate</text>
        <dbReference type="Rhea" id="RHEA:13677"/>
        <dbReference type="ChEBI" id="CHEBI:57737"/>
        <dbReference type="ChEBI" id="CHEBI:58121"/>
        <dbReference type="EC" id="5.1.3.1"/>
    </reaction>
</comment>
<dbReference type="InterPro" id="IPR015422">
    <property type="entry name" value="PyrdxlP-dep_Trfase_small"/>
</dbReference>
<evidence type="ECO:0000313" key="16">
    <source>
        <dbReference type="EMBL" id="KAK9770610.1"/>
    </source>
</evidence>
<reference evidence="16 17" key="1">
    <citation type="submission" date="2024-02" db="EMBL/GenBank/DDBJ databases">
        <title>First draft genome assembly of two strains of Seiridium cardinale.</title>
        <authorList>
            <person name="Emiliani G."/>
            <person name="Scali E."/>
        </authorList>
    </citation>
    <scope>NUCLEOTIDE SEQUENCE [LARGE SCALE GENOMIC DNA]</scope>
    <source>
        <strain evidence="16 17">BM-138-000479</strain>
    </source>
</reference>
<evidence type="ECO:0000256" key="6">
    <source>
        <dbReference type="ARBA" id="ARBA00005016"/>
    </source>
</evidence>
<keyword evidence="16" id="KW-0808">Transferase</keyword>
<dbReference type="NCBIfam" id="NF004076">
    <property type="entry name" value="PRK05581.1-4"/>
    <property type="match status" value="1"/>
</dbReference>
<evidence type="ECO:0000256" key="5">
    <source>
        <dbReference type="ARBA" id="ARBA00001954"/>
    </source>
</evidence>
<evidence type="ECO:0000259" key="15">
    <source>
        <dbReference type="Pfam" id="PF00266"/>
    </source>
</evidence>
<evidence type="ECO:0000256" key="9">
    <source>
        <dbReference type="ARBA" id="ARBA00013920"/>
    </source>
</evidence>
<dbReference type="EC" id="5.1.3.1" evidence="8"/>
<comment type="cofactor">
    <cofactor evidence="3">
        <name>Co(2+)</name>
        <dbReference type="ChEBI" id="CHEBI:48828"/>
    </cofactor>
</comment>
<sequence>MAPKAIIAPSILSADFAQLGADCAKTIEQGADWLHVDIMDGHFVPNLTFGPPVVAKIRTHVDKPTEKHGRGTFDCHMMIAEPKKWVKEFKKAGCDLYCFHYEAAFSSAAESPEAKSEQKTNPKELIRYIHDQGLLAGIALKPATGVEVLTDILESSDENERPDMVLIMTVEPGFGGQKFMASELPKVQELRKRYPELNIEVDGGLGPATIGQAADAGANVIVAGSAVFGAKDPSEVISLLRDTVNKKAAQLSANLKVRSEVITYTVLMASFDVSSARARFPALQQDQVFFDNAGGSQTLGTVIDSIHKYLTTNNVQLGASYRIGKASTRQYSEGFTAAAKFVNAQEDEIVFGSATTQLYRNLSYSLQFKEGEEIIVSSIDHEANIAPWVDLAARHKLTLKWWIPSKSNNPKLLPEDLKTLLTSKTRLVTCTHTSNILGTITDIKAIAETVHTVPGALLCVDGVAYAPHRPLDFKDLGVDFYSYSWYKVYGPHISMLYASRKAQESMRSLGHFFKKGETLEEKIGFAGGSYELLQTVPAILEYLGAGSESATWEGIRKHEEALQRALLKYLNEREDITVIGETSSDPAVRVPTVSFVVKGWNSQKLVEEVEKDSNFAFRWGSFYSNRLVHELLGLGVDGVVRISMVHYNTGRSNCNQHGRIRNFAYKLAVDEVEGIIKAIDRVISKC</sequence>